<dbReference type="AlphaFoldDB" id="E0S6W3"/>
<gene>
    <name evidence="1" type="ORF">Eint_041610</name>
</gene>
<name>E0S6W3_ENCIT</name>
<sequence>MIRKASFNGGILHMEFSESDLLMCIGNTLHILNMNGLIREDVLLPSNEVKEILKFKDIVFLEIETYGHYYFKIDNPILVKIECRIEKIHVGNNVIFSHGCGISFLDIQTFQPWHIVTMPSKIVDFAEVGSDIYVLVEDHLCLVQYLARNRKEVSIKSIGFLSHLKFVSATSNKLDLLILESNYELILYRGETLKSIRKGKNYRGFKIFNTILIFLLSDGIEMYSLNSHRTLVKLYFPPKAIAYDSHRKILWLYSDFLYEVDVSKLAI</sequence>
<dbReference type="RefSeq" id="XP_003072808.2">
    <property type="nucleotide sequence ID" value="XM_003072762.2"/>
</dbReference>
<keyword evidence="2" id="KW-1185">Reference proteome</keyword>
<evidence type="ECO:0000313" key="1">
    <source>
        <dbReference type="EMBL" id="ADM11448.2"/>
    </source>
</evidence>
<dbReference type="KEGG" id="ein:Eint_041610"/>
<reference evidence="1 2" key="1">
    <citation type="journal article" date="2010" name="Nat. Commun.">
        <title>The complete sequence of the smallest known nuclear genome from the microsporidian Encephalitozoon intestinalis.</title>
        <authorList>
            <person name="Corradi N."/>
            <person name="Pombert J.-F."/>
            <person name="Farinelli L."/>
            <person name="Didier E.S."/>
            <person name="Keeling P.J."/>
        </authorList>
    </citation>
    <scope>NUCLEOTIDE SEQUENCE [LARGE SCALE GENOMIC DNA]</scope>
    <source>
        <strain evidence="1 2">ATCC 50506</strain>
    </source>
</reference>
<dbReference type="VEuPathDB" id="MicrosporidiaDB:Eint_041610"/>
<proteinExistence type="predicted"/>
<dbReference type="HOGENOM" id="CLU_983617_0_0_1"/>
<dbReference type="Proteomes" id="UP000002313">
    <property type="component" value="Chromosome IV"/>
</dbReference>
<protein>
    <recommendedName>
        <fullName evidence="3">CNH domain-containing protein</fullName>
    </recommendedName>
</protein>
<dbReference type="GeneID" id="9699051"/>
<dbReference type="OrthoDB" id="2747330at2759"/>
<dbReference type="EMBL" id="CP001945">
    <property type="protein sequence ID" value="ADM11448.2"/>
    <property type="molecule type" value="Genomic_DNA"/>
</dbReference>
<evidence type="ECO:0000313" key="2">
    <source>
        <dbReference type="Proteomes" id="UP000002313"/>
    </source>
</evidence>
<organism evidence="1 2">
    <name type="scientific">Encephalitozoon intestinalis (strain ATCC 50506)</name>
    <name type="common">Microsporidian parasite</name>
    <name type="synonym">Septata intestinalis</name>
    <dbReference type="NCBI Taxonomy" id="876142"/>
    <lineage>
        <taxon>Eukaryota</taxon>
        <taxon>Fungi</taxon>
        <taxon>Fungi incertae sedis</taxon>
        <taxon>Microsporidia</taxon>
        <taxon>Unikaryonidae</taxon>
        <taxon>Encephalitozoon</taxon>
    </lineage>
</organism>
<accession>E0S6W3</accession>
<reference evidence="1 2" key="2">
    <citation type="journal article" date="2012" name="Proc. Natl. Acad. Sci. U.S.A.">
        <title>Gain and loss of multiple functionally related, horizontally transferred genes in the reduced genomes of two microsporidian parasites.</title>
        <authorList>
            <person name="Pombert J.-F."/>
            <person name="Selman M."/>
            <person name="Burki F."/>
            <person name="Bardell F.T."/>
            <person name="Farinelli L."/>
            <person name="Solter L.F."/>
            <person name="Whitman D.W."/>
            <person name="Weiss L.M."/>
            <person name="Corradi N."/>
            <person name="Keeling P.J."/>
        </authorList>
    </citation>
    <scope>NUCLEOTIDE SEQUENCE [LARGE SCALE GENOMIC DNA]</scope>
    <source>
        <strain evidence="1 2">ATCC 50506</strain>
    </source>
</reference>
<evidence type="ECO:0008006" key="3">
    <source>
        <dbReference type="Google" id="ProtNLM"/>
    </source>
</evidence>